<evidence type="ECO:0000313" key="3">
    <source>
        <dbReference type="EMBL" id="KAI3404135.2"/>
    </source>
</evidence>
<dbReference type="Pfam" id="PF00134">
    <property type="entry name" value="Cyclin_N"/>
    <property type="match status" value="1"/>
</dbReference>
<name>A0AAI9SWP5_9ASCO</name>
<dbReference type="RefSeq" id="XP_049179880.1">
    <property type="nucleotide sequence ID" value="XM_049324327.1"/>
</dbReference>
<dbReference type="Gene3D" id="1.10.472.10">
    <property type="entry name" value="Cyclin-like"/>
    <property type="match status" value="1"/>
</dbReference>
<feature type="region of interest" description="Disordered" evidence="1">
    <location>
        <begin position="1"/>
        <end position="58"/>
    </location>
</feature>
<keyword evidence="4" id="KW-1185">Reference proteome</keyword>
<dbReference type="GO" id="GO:0016538">
    <property type="term" value="F:cyclin-dependent protein serine/threonine kinase regulator activity"/>
    <property type="evidence" value="ECO:0007669"/>
    <property type="project" value="TreeGrafter"/>
</dbReference>
<dbReference type="EMBL" id="JAHUZD010000107">
    <property type="protein sequence ID" value="KAI3404135.2"/>
    <property type="molecule type" value="Genomic_DNA"/>
</dbReference>
<dbReference type="GO" id="GO:0000307">
    <property type="term" value="C:cyclin-dependent protein kinase holoenzyme complex"/>
    <property type="evidence" value="ECO:0007669"/>
    <property type="project" value="TreeGrafter"/>
</dbReference>
<gene>
    <name evidence="3" type="ORF">KGF56_003035</name>
</gene>
<accession>A0AAI9SWP5</accession>
<dbReference type="SUPFAM" id="SSF47954">
    <property type="entry name" value="Cyclin-like"/>
    <property type="match status" value="1"/>
</dbReference>
<dbReference type="InterPro" id="IPR013922">
    <property type="entry name" value="Cyclin_PHO80-like"/>
</dbReference>
<evidence type="ECO:0000313" key="4">
    <source>
        <dbReference type="Proteomes" id="UP001202479"/>
    </source>
</evidence>
<dbReference type="CDD" id="cd20557">
    <property type="entry name" value="CYCLIN_ScPCL1-like"/>
    <property type="match status" value="1"/>
</dbReference>
<sequence>MHSPYSPTKEEEQVSRRNKKRAHEVLLTPPDFATTTTTTTNSRQFSNTPEFLSSPSSPLSLASPNQHKYYNANLSKAQFNSILVTCAANLLKILYTKDTTTTTTKVKQVETKAFIIEVLRRSRTSIQSLQLTCFYIYKLICSSCVIKLSAHKLFLGLIIIASKFNQDYNYSLKSWCKICGVDGEERKNVQQLREIEISLLKSLNYELVLQSEKYDNWCNILLIFGYDFIKRQLIWDSTNSEIVWDLEVSSNTSKITKWFKFFKDLNIDNLNLLKISFESYFKSQMNQKVFVVEHRLSLGNRKRCMQNDATLIFEQPEAKKVKV</sequence>
<evidence type="ECO:0000259" key="2">
    <source>
        <dbReference type="Pfam" id="PF00134"/>
    </source>
</evidence>
<feature type="domain" description="Cyclin N-terminal" evidence="2">
    <location>
        <begin position="112"/>
        <end position="207"/>
    </location>
</feature>
<evidence type="ECO:0000256" key="1">
    <source>
        <dbReference type="SAM" id="MobiDB-lite"/>
    </source>
</evidence>
<dbReference type="GO" id="GO:0019901">
    <property type="term" value="F:protein kinase binding"/>
    <property type="evidence" value="ECO:0007669"/>
    <property type="project" value="InterPro"/>
</dbReference>
<dbReference type="GO" id="GO:0005634">
    <property type="term" value="C:nucleus"/>
    <property type="evidence" value="ECO:0007669"/>
    <property type="project" value="TreeGrafter"/>
</dbReference>
<dbReference type="InterPro" id="IPR036915">
    <property type="entry name" value="Cyclin-like_sf"/>
</dbReference>
<comment type="caution">
    <text evidence="3">The sequence shown here is derived from an EMBL/GenBank/DDBJ whole genome shotgun (WGS) entry which is preliminary data.</text>
</comment>
<dbReference type="InterPro" id="IPR006671">
    <property type="entry name" value="Cyclin_N"/>
</dbReference>
<protein>
    <submittedName>
        <fullName evidence="3">PCL5</fullName>
    </submittedName>
</protein>
<dbReference type="PANTHER" id="PTHR15615">
    <property type="match status" value="1"/>
</dbReference>
<dbReference type="GeneID" id="73380652"/>
<dbReference type="Proteomes" id="UP001202479">
    <property type="component" value="Unassembled WGS sequence"/>
</dbReference>
<proteinExistence type="predicted"/>
<dbReference type="AlphaFoldDB" id="A0AAI9SWP5"/>
<dbReference type="PANTHER" id="PTHR15615:SF36">
    <property type="entry name" value="PHO85 CYCLIN-5"/>
    <property type="match status" value="1"/>
</dbReference>
<organism evidence="3 4">
    <name type="scientific">Candida oxycetoniae</name>
    <dbReference type="NCBI Taxonomy" id="497107"/>
    <lineage>
        <taxon>Eukaryota</taxon>
        <taxon>Fungi</taxon>
        <taxon>Dikarya</taxon>
        <taxon>Ascomycota</taxon>
        <taxon>Saccharomycotina</taxon>
        <taxon>Pichiomycetes</taxon>
        <taxon>Debaryomycetaceae</taxon>
        <taxon>Candida/Lodderomyces clade</taxon>
        <taxon>Candida</taxon>
    </lineage>
</organism>
<feature type="compositionally biased region" description="Polar residues" evidence="1">
    <location>
        <begin position="41"/>
        <end position="51"/>
    </location>
</feature>
<reference evidence="3" key="1">
    <citation type="journal article" date="2022" name="DNA Res.">
        <title>Genome analysis of five recently described species of the CUG-Ser clade uncovers Candida theae as a new hybrid lineage with pathogenic potential in the Candida parapsilosis species complex.</title>
        <authorList>
            <person name="Mixao V."/>
            <person name="Del Olmo V."/>
            <person name="Hegedusova E."/>
            <person name="Saus E."/>
            <person name="Pryszcz L."/>
            <person name="Cillingova A."/>
            <person name="Nosek J."/>
            <person name="Gabaldon T."/>
        </authorList>
    </citation>
    <scope>NUCLEOTIDE SEQUENCE</scope>
    <source>
        <strain evidence="3">CBS 10844</strain>
    </source>
</reference>